<feature type="non-terminal residue" evidence="1">
    <location>
        <position position="1"/>
    </location>
</feature>
<dbReference type="AlphaFoldDB" id="A0A2P5DHV8"/>
<evidence type="ECO:0000313" key="2">
    <source>
        <dbReference type="Proteomes" id="UP000237105"/>
    </source>
</evidence>
<dbReference type="Proteomes" id="UP000237105">
    <property type="component" value="Unassembled WGS sequence"/>
</dbReference>
<evidence type="ECO:0000313" key="1">
    <source>
        <dbReference type="EMBL" id="PON72850.1"/>
    </source>
</evidence>
<sequence>GLVLEIVCLHRSQGDWSNTTTNWYQRPVIFIIISEITCAGQTNRRKKSL</sequence>
<accession>A0A2P5DHV8</accession>
<gene>
    <name evidence="1" type="ORF">PanWU01x14_063190</name>
</gene>
<name>A0A2P5DHV8_PARAD</name>
<protein>
    <submittedName>
        <fullName evidence="1">Uncharacterized protein</fullName>
    </submittedName>
</protein>
<comment type="caution">
    <text evidence="1">The sequence shown here is derived from an EMBL/GenBank/DDBJ whole genome shotgun (WGS) entry which is preliminary data.</text>
</comment>
<organism evidence="1 2">
    <name type="scientific">Parasponia andersonii</name>
    <name type="common">Sponia andersonii</name>
    <dbReference type="NCBI Taxonomy" id="3476"/>
    <lineage>
        <taxon>Eukaryota</taxon>
        <taxon>Viridiplantae</taxon>
        <taxon>Streptophyta</taxon>
        <taxon>Embryophyta</taxon>
        <taxon>Tracheophyta</taxon>
        <taxon>Spermatophyta</taxon>
        <taxon>Magnoliopsida</taxon>
        <taxon>eudicotyledons</taxon>
        <taxon>Gunneridae</taxon>
        <taxon>Pentapetalae</taxon>
        <taxon>rosids</taxon>
        <taxon>fabids</taxon>
        <taxon>Rosales</taxon>
        <taxon>Cannabaceae</taxon>
        <taxon>Parasponia</taxon>
    </lineage>
</organism>
<reference evidence="2" key="1">
    <citation type="submission" date="2016-06" db="EMBL/GenBank/DDBJ databases">
        <title>Parallel loss of symbiosis genes in relatives of nitrogen-fixing non-legume Parasponia.</title>
        <authorList>
            <person name="Van Velzen R."/>
            <person name="Holmer R."/>
            <person name="Bu F."/>
            <person name="Rutten L."/>
            <person name="Van Zeijl A."/>
            <person name="Liu W."/>
            <person name="Santuari L."/>
            <person name="Cao Q."/>
            <person name="Sharma T."/>
            <person name="Shen D."/>
            <person name="Roswanjaya Y."/>
            <person name="Wardhani T."/>
            <person name="Kalhor M.S."/>
            <person name="Jansen J."/>
            <person name="Van den Hoogen J."/>
            <person name="Gungor B."/>
            <person name="Hartog M."/>
            <person name="Hontelez J."/>
            <person name="Verver J."/>
            <person name="Yang W.-C."/>
            <person name="Schijlen E."/>
            <person name="Repin R."/>
            <person name="Schilthuizen M."/>
            <person name="Schranz E."/>
            <person name="Heidstra R."/>
            <person name="Miyata K."/>
            <person name="Fedorova E."/>
            <person name="Kohlen W."/>
            <person name="Bisseling T."/>
            <person name="Smit S."/>
            <person name="Geurts R."/>
        </authorList>
    </citation>
    <scope>NUCLEOTIDE SEQUENCE [LARGE SCALE GENOMIC DNA]</scope>
    <source>
        <strain evidence="2">cv. WU1-14</strain>
    </source>
</reference>
<dbReference type="EMBL" id="JXTB01000037">
    <property type="protein sequence ID" value="PON72850.1"/>
    <property type="molecule type" value="Genomic_DNA"/>
</dbReference>
<proteinExistence type="predicted"/>
<keyword evidence="2" id="KW-1185">Reference proteome</keyword>